<dbReference type="GeneID" id="54296036"/>
<dbReference type="Proteomes" id="UP000799438">
    <property type="component" value="Unassembled WGS sequence"/>
</dbReference>
<dbReference type="RefSeq" id="XP_033391184.1">
    <property type="nucleotide sequence ID" value="XM_033538540.1"/>
</dbReference>
<evidence type="ECO:0000313" key="2">
    <source>
        <dbReference type="EMBL" id="KAF2135466.1"/>
    </source>
</evidence>
<dbReference type="OrthoDB" id="5986190at2759"/>
<protein>
    <recommendedName>
        <fullName evidence="1">Clr5 domain-containing protein</fullName>
    </recommendedName>
</protein>
<reference evidence="2" key="1">
    <citation type="journal article" date="2020" name="Stud. Mycol.">
        <title>101 Dothideomycetes genomes: a test case for predicting lifestyles and emergence of pathogens.</title>
        <authorList>
            <person name="Haridas S."/>
            <person name="Albert R."/>
            <person name="Binder M."/>
            <person name="Bloem J."/>
            <person name="Labutti K."/>
            <person name="Salamov A."/>
            <person name="Andreopoulos B."/>
            <person name="Baker S."/>
            <person name="Barry K."/>
            <person name="Bills G."/>
            <person name="Bluhm B."/>
            <person name="Cannon C."/>
            <person name="Castanera R."/>
            <person name="Culley D."/>
            <person name="Daum C."/>
            <person name="Ezra D."/>
            <person name="Gonzalez J."/>
            <person name="Henrissat B."/>
            <person name="Kuo A."/>
            <person name="Liang C."/>
            <person name="Lipzen A."/>
            <person name="Lutzoni F."/>
            <person name="Magnuson J."/>
            <person name="Mondo S."/>
            <person name="Nolan M."/>
            <person name="Ohm R."/>
            <person name="Pangilinan J."/>
            <person name="Park H.-J."/>
            <person name="Ramirez L."/>
            <person name="Alfaro M."/>
            <person name="Sun H."/>
            <person name="Tritt A."/>
            <person name="Yoshinaga Y."/>
            <person name="Zwiers L.-H."/>
            <person name="Turgeon B."/>
            <person name="Goodwin S."/>
            <person name="Spatafora J."/>
            <person name="Crous P."/>
            <person name="Grigoriev I."/>
        </authorList>
    </citation>
    <scope>NUCLEOTIDE SEQUENCE</scope>
    <source>
        <strain evidence="2">CBS 121167</strain>
    </source>
</reference>
<dbReference type="Pfam" id="PF14420">
    <property type="entry name" value="Clr5"/>
    <property type="match status" value="1"/>
</dbReference>
<keyword evidence="3" id="KW-1185">Reference proteome</keyword>
<evidence type="ECO:0000259" key="1">
    <source>
        <dbReference type="Pfam" id="PF14420"/>
    </source>
</evidence>
<dbReference type="AlphaFoldDB" id="A0A6A6AV41"/>
<feature type="domain" description="Clr5" evidence="1">
    <location>
        <begin position="4"/>
        <end position="50"/>
    </location>
</feature>
<accession>A0A6A6AV41</accession>
<name>A0A6A6AV41_9PEZI</name>
<organism evidence="2 3">
    <name type="scientific">Aplosporella prunicola CBS 121167</name>
    <dbReference type="NCBI Taxonomy" id="1176127"/>
    <lineage>
        <taxon>Eukaryota</taxon>
        <taxon>Fungi</taxon>
        <taxon>Dikarya</taxon>
        <taxon>Ascomycota</taxon>
        <taxon>Pezizomycotina</taxon>
        <taxon>Dothideomycetes</taxon>
        <taxon>Dothideomycetes incertae sedis</taxon>
        <taxon>Botryosphaeriales</taxon>
        <taxon>Aplosporellaceae</taxon>
        <taxon>Aplosporella</taxon>
    </lineage>
</organism>
<evidence type="ECO:0000313" key="3">
    <source>
        <dbReference type="Proteomes" id="UP000799438"/>
    </source>
</evidence>
<proteinExistence type="predicted"/>
<sequence>MDSSAWEYHKETIRDLYLVKNKTTKKVMEVMDSEYNFKADIKQYGRWFKK</sequence>
<dbReference type="InterPro" id="IPR025676">
    <property type="entry name" value="Clr5_dom"/>
</dbReference>
<dbReference type="EMBL" id="ML995581">
    <property type="protein sequence ID" value="KAF2135466.1"/>
    <property type="molecule type" value="Genomic_DNA"/>
</dbReference>
<gene>
    <name evidence="2" type="ORF">K452DRAFT_260630</name>
</gene>